<keyword evidence="1" id="KW-0732">Signal</keyword>
<evidence type="ECO:0000313" key="3">
    <source>
        <dbReference type="EnsemblPlants" id="AET2Gv20416800.2"/>
    </source>
</evidence>
<name>A0A453B8P5_AEGTS</name>
<sequence>MAALRRGWAVALAALVAAAMCAGMASAAVYEVGDKLGWTIMGSPDYGAWAASKKFSLGDTLGTPLAAPAPLFLRHARAS</sequence>
<dbReference type="InterPro" id="IPR003245">
    <property type="entry name" value="Phytocyanin_dom"/>
</dbReference>
<feature type="signal peptide" evidence="1">
    <location>
        <begin position="1"/>
        <end position="27"/>
    </location>
</feature>
<dbReference type="Proteomes" id="UP000015105">
    <property type="component" value="Chromosome 2D"/>
</dbReference>
<reference evidence="4" key="1">
    <citation type="journal article" date="2014" name="Science">
        <title>Ancient hybridizations among the ancestral genomes of bread wheat.</title>
        <authorList>
            <consortium name="International Wheat Genome Sequencing Consortium,"/>
            <person name="Marcussen T."/>
            <person name="Sandve S.R."/>
            <person name="Heier L."/>
            <person name="Spannagl M."/>
            <person name="Pfeifer M."/>
            <person name="Jakobsen K.S."/>
            <person name="Wulff B.B."/>
            <person name="Steuernagel B."/>
            <person name="Mayer K.F."/>
            <person name="Olsen O.A."/>
        </authorList>
    </citation>
    <scope>NUCLEOTIDE SEQUENCE [LARGE SCALE GENOMIC DNA]</scope>
    <source>
        <strain evidence="4">cv. AL8/78</strain>
    </source>
</reference>
<evidence type="ECO:0000313" key="4">
    <source>
        <dbReference type="Proteomes" id="UP000015105"/>
    </source>
</evidence>
<dbReference type="Gene3D" id="2.60.40.420">
    <property type="entry name" value="Cupredoxins - blue copper proteins"/>
    <property type="match status" value="1"/>
</dbReference>
<protein>
    <recommendedName>
        <fullName evidence="2">Phytocyanin domain-containing protein</fullName>
    </recommendedName>
</protein>
<feature type="chain" id="PRO_5019431787" description="Phytocyanin domain-containing protein" evidence="1">
    <location>
        <begin position="28"/>
        <end position="79"/>
    </location>
</feature>
<proteinExistence type="predicted"/>
<dbReference type="AlphaFoldDB" id="A0A453B8P5"/>
<reference evidence="4" key="2">
    <citation type="journal article" date="2017" name="Nat. Plants">
        <title>The Aegilops tauschii genome reveals multiple impacts of transposons.</title>
        <authorList>
            <person name="Zhao G."/>
            <person name="Zou C."/>
            <person name="Li K."/>
            <person name="Wang K."/>
            <person name="Li T."/>
            <person name="Gao L."/>
            <person name="Zhang X."/>
            <person name="Wang H."/>
            <person name="Yang Z."/>
            <person name="Liu X."/>
            <person name="Jiang W."/>
            <person name="Mao L."/>
            <person name="Kong X."/>
            <person name="Jiao Y."/>
            <person name="Jia J."/>
        </authorList>
    </citation>
    <scope>NUCLEOTIDE SEQUENCE [LARGE SCALE GENOMIC DNA]</scope>
    <source>
        <strain evidence="4">cv. AL8/78</strain>
    </source>
</reference>
<reference evidence="3" key="3">
    <citation type="journal article" date="2017" name="Nature">
        <title>Genome sequence of the progenitor of the wheat D genome Aegilops tauschii.</title>
        <authorList>
            <person name="Luo M.C."/>
            <person name="Gu Y.Q."/>
            <person name="Puiu D."/>
            <person name="Wang H."/>
            <person name="Twardziok S.O."/>
            <person name="Deal K.R."/>
            <person name="Huo N."/>
            <person name="Zhu T."/>
            <person name="Wang L."/>
            <person name="Wang Y."/>
            <person name="McGuire P.E."/>
            <person name="Liu S."/>
            <person name="Long H."/>
            <person name="Ramasamy R.K."/>
            <person name="Rodriguez J.C."/>
            <person name="Van S.L."/>
            <person name="Yuan L."/>
            <person name="Wang Z."/>
            <person name="Xia Z."/>
            <person name="Xiao L."/>
            <person name="Anderson O.D."/>
            <person name="Ouyang S."/>
            <person name="Liang Y."/>
            <person name="Zimin A.V."/>
            <person name="Pertea G."/>
            <person name="Qi P."/>
            <person name="Bennetzen J.L."/>
            <person name="Dai X."/>
            <person name="Dawson M.W."/>
            <person name="Muller H.G."/>
            <person name="Kugler K."/>
            <person name="Rivarola-Duarte L."/>
            <person name="Spannagl M."/>
            <person name="Mayer K.F.X."/>
            <person name="Lu F.H."/>
            <person name="Bevan M.W."/>
            <person name="Leroy P."/>
            <person name="Li P."/>
            <person name="You F.M."/>
            <person name="Sun Q."/>
            <person name="Liu Z."/>
            <person name="Lyons E."/>
            <person name="Wicker T."/>
            <person name="Salzberg S.L."/>
            <person name="Devos K.M."/>
            <person name="Dvorak J."/>
        </authorList>
    </citation>
    <scope>NUCLEOTIDE SEQUENCE [LARGE SCALE GENOMIC DNA]</scope>
    <source>
        <strain evidence="3">cv. AL8/78</strain>
    </source>
</reference>
<dbReference type="EnsemblPlants" id="AET2Gv20416800.2">
    <property type="protein sequence ID" value="AET2Gv20416800.2"/>
    <property type="gene ID" value="AET2Gv20416800"/>
</dbReference>
<reference evidence="3" key="4">
    <citation type="submission" date="2019-03" db="UniProtKB">
        <authorList>
            <consortium name="EnsemblPlants"/>
        </authorList>
    </citation>
    <scope>IDENTIFICATION</scope>
</reference>
<reference evidence="3" key="5">
    <citation type="journal article" date="2021" name="G3 (Bethesda)">
        <title>Aegilops tauschii genome assembly Aet v5.0 features greater sequence contiguity and improved annotation.</title>
        <authorList>
            <person name="Wang L."/>
            <person name="Zhu T."/>
            <person name="Rodriguez J.C."/>
            <person name="Deal K.R."/>
            <person name="Dubcovsky J."/>
            <person name="McGuire P.E."/>
            <person name="Lux T."/>
            <person name="Spannagl M."/>
            <person name="Mayer K.F.X."/>
            <person name="Baldrich P."/>
            <person name="Meyers B.C."/>
            <person name="Huo N."/>
            <person name="Gu Y.Q."/>
            <person name="Zhou H."/>
            <person name="Devos K.M."/>
            <person name="Bennetzen J.L."/>
            <person name="Unver T."/>
            <person name="Budak H."/>
            <person name="Gulick P.J."/>
            <person name="Galiba G."/>
            <person name="Kalapos B."/>
            <person name="Nelson D.R."/>
            <person name="Li P."/>
            <person name="You F.M."/>
            <person name="Luo M.C."/>
            <person name="Dvorak J."/>
        </authorList>
    </citation>
    <scope>NUCLEOTIDE SEQUENCE [LARGE SCALE GENOMIC DNA]</scope>
    <source>
        <strain evidence="3">cv. AL8/78</strain>
    </source>
</reference>
<evidence type="ECO:0000259" key="2">
    <source>
        <dbReference type="PROSITE" id="PS51485"/>
    </source>
</evidence>
<organism evidence="3 4">
    <name type="scientific">Aegilops tauschii subsp. strangulata</name>
    <name type="common">Goatgrass</name>
    <dbReference type="NCBI Taxonomy" id="200361"/>
    <lineage>
        <taxon>Eukaryota</taxon>
        <taxon>Viridiplantae</taxon>
        <taxon>Streptophyta</taxon>
        <taxon>Embryophyta</taxon>
        <taxon>Tracheophyta</taxon>
        <taxon>Spermatophyta</taxon>
        <taxon>Magnoliopsida</taxon>
        <taxon>Liliopsida</taxon>
        <taxon>Poales</taxon>
        <taxon>Poaceae</taxon>
        <taxon>BOP clade</taxon>
        <taxon>Pooideae</taxon>
        <taxon>Triticodae</taxon>
        <taxon>Triticeae</taxon>
        <taxon>Triticinae</taxon>
        <taxon>Aegilops</taxon>
    </lineage>
</organism>
<dbReference type="Gramene" id="AET2Gv20416800.2">
    <property type="protein sequence ID" value="AET2Gv20416800.2"/>
    <property type="gene ID" value="AET2Gv20416800"/>
</dbReference>
<dbReference type="InterPro" id="IPR008972">
    <property type="entry name" value="Cupredoxin"/>
</dbReference>
<dbReference type="GO" id="GO:0009055">
    <property type="term" value="F:electron transfer activity"/>
    <property type="evidence" value="ECO:0007669"/>
    <property type="project" value="InterPro"/>
</dbReference>
<dbReference type="PROSITE" id="PS51485">
    <property type="entry name" value="PHYTOCYANIN"/>
    <property type="match status" value="1"/>
</dbReference>
<dbReference type="SUPFAM" id="SSF49503">
    <property type="entry name" value="Cupredoxins"/>
    <property type="match status" value="1"/>
</dbReference>
<evidence type="ECO:0000256" key="1">
    <source>
        <dbReference type="SAM" id="SignalP"/>
    </source>
</evidence>
<keyword evidence="4" id="KW-1185">Reference proteome</keyword>
<feature type="domain" description="Phytocyanin" evidence="2">
    <location>
        <begin position="28"/>
        <end position="79"/>
    </location>
</feature>
<accession>A0A453B8P5</accession>